<keyword evidence="2" id="KW-0812">Transmembrane</keyword>
<keyword evidence="1" id="KW-0378">Hydrolase</keyword>
<evidence type="ECO:0000256" key="1">
    <source>
        <dbReference type="ARBA" id="ARBA00022801"/>
    </source>
</evidence>
<dbReference type="InterPro" id="IPR005754">
    <property type="entry name" value="Sortase"/>
</dbReference>
<dbReference type="EMBL" id="MFKE01000017">
    <property type="protein sequence ID" value="OGG35188.1"/>
    <property type="molecule type" value="Genomic_DNA"/>
</dbReference>
<accession>A0A1F6BE80</accession>
<sequence>MASPKKARLKQAALSTILMRAGVALIAAGLVILALTFGPIIYQEITYNLRQLFFPKTTMETERAIKPVDRDFGIIIPKLGANARIIANVDPYDARAYQRALTRGVAHARGTSVPGATGNIFLFAHSSENFYEAVRYNSVFYLLPKLIPGDEIIMYYKNTRYTYVVTDKKLVRAKDVSYLENGRNTQTLTLMTCWPPGTNLQRLLVFAQLKK</sequence>
<gene>
    <name evidence="3" type="ORF">A2363_03900</name>
</gene>
<evidence type="ECO:0008006" key="5">
    <source>
        <dbReference type="Google" id="ProtNLM"/>
    </source>
</evidence>
<evidence type="ECO:0000256" key="2">
    <source>
        <dbReference type="SAM" id="Phobius"/>
    </source>
</evidence>
<dbReference type="Proteomes" id="UP000176186">
    <property type="component" value="Unassembled WGS sequence"/>
</dbReference>
<evidence type="ECO:0000313" key="3">
    <source>
        <dbReference type="EMBL" id="OGG35188.1"/>
    </source>
</evidence>
<dbReference type="AlphaFoldDB" id="A0A1F6BE80"/>
<dbReference type="SUPFAM" id="SSF63817">
    <property type="entry name" value="Sortase"/>
    <property type="match status" value="1"/>
</dbReference>
<reference evidence="3 4" key="1">
    <citation type="journal article" date="2016" name="Nat. Commun.">
        <title>Thousands of microbial genomes shed light on interconnected biogeochemical processes in an aquifer system.</title>
        <authorList>
            <person name="Anantharaman K."/>
            <person name="Brown C.T."/>
            <person name="Hug L.A."/>
            <person name="Sharon I."/>
            <person name="Castelle C.J."/>
            <person name="Probst A.J."/>
            <person name="Thomas B.C."/>
            <person name="Singh A."/>
            <person name="Wilkins M.J."/>
            <person name="Karaoz U."/>
            <person name="Brodie E.L."/>
            <person name="Williams K.H."/>
            <person name="Hubbard S.S."/>
            <person name="Banfield J.F."/>
        </authorList>
    </citation>
    <scope>NUCLEOTIDE SEQUENCE [LARGE SCALE GENOMIC DNA]</scope>
</reference>
<feature type="transmembrane region" description="Helical" evidence="2">
    <location>
        <begin position="21"/>
        <end position="42"/>
    </location>
</feature>
<dbReference type="GO" id="GO:0016787">
    <property type="term" value="F:hydrolase activity"/>
    <property type="evidence" value="ECO:0007669"/>
    <property type="project" value="UniProtKB-KW"/>
</dbReference>
<comment type="caution">
    <text evidence="3">The sequence shown here is derived from an EMBL/GenBank/DDBJ whole genome shotgun (WGS) entry which is preliminary data.</text>
</comment>
<proteinExistence type="predicted"/>
<protein>
    <recommendedName>
        <fullName evidence="5">Sortase</fullName>
    </recommendedName>
</protein>
<dbReference type="Pfam" id="PF04203">
    <property type="entry name" value="Sortase"/>
    <property type="match status" value="1"/>
</dbReference>
<organism evidence="3 4">
    <name type="scientific">Candidatus Gottesmanbacteria bacterium RIFOXYB1_FULL_47_11</name>
    <dbReference type="NCBI Taxonomy" id="1798401"/>
    <lineage>
        <taxon>Bacteria</taxon>
        <taxon>Candidatus Gottesmaniibacteriota</taxon>
    </lineage>
</organism>
<keyword evidence="2" id="KW-1133">Transmembrane helix</keyword>
<dbReference type="NCBIfam" id="TIGR01076">
    <property type="entry name" value="sortase_fam"/>
    <property type="match status" value="1"/>
</dbReference>
<dbReference type="Gene3D" id="2.40.260.10">
    <property type="entry name" value="Sortase"/>
    <property type="match status" value="1"/>
</dbReference>
<name>A0A1F6BE80_9BACT</name>
<dbReference type="STRING" id="1798401.A2363_03900"/>
<dbReference type="InterPro" id="IPR023365">
    <property type="entry name" value="Sortase_dom-sf"/>
</dbReference>
<evidence type="ECO:0000313" key="4">
    <source>
        <dbReference type="Proteomes" id="UP000176186"/>
    </source>
</evidence>
<keyword evidence="2" id="KW-0472">Membrane</keyword>